<dbReference type="EMBL" id="JAOPKB010000003">
    <property type="protein sequence ID" value="MCU4972546.1"/>
    <property type="molecule type" value="Genomic_DNA"/>
</dbReference>
<sequence>MGSDRGERSGNVWSDILERRFDRRHVVAGLGAIAGFGLIWSLFGGGPTIDAGGAYPQPRYDARNTNHVPDDGPTSGVEVVWSRDDLTGIPVVGDGIVILRFH</sequence>
<dbReference type="RefSeq" id="WP_338007417.1">
    <property type="nucleotide sequence ID" value="NZ_JAOPKB010000003.1"/>
</dbReference>
<evidence type="ECO:0000256" key="1">
    <source>
        <dbReference type="SAM" id="Phobius"/>
    </source>
</evidence>
<organism evidence="2 3">
    <name type="scientific">Natronoglomus mannanivorans</name>
    <dbReference type="NCBI Taxonomy" id="2979990"/>
    <lineage>
        <taxon>Archaea</taxon>
        <taxon>Methanobacteriati</taxon>
        <taxon>Methanobacteriota</taxon>
        <taxon>Stenosarchaea group</taxon>
        <taxon>Halobacteria</taxon>
        <taxon>Halobacteriales</taxon>
        <taxon>Natrialbaceae</taxon>
        <taxon>Natronoglomus</taxon>
    </lineage>
</organism>
<keyword evidence="1" id="KW-1133">Transmembrane helix</keyword>
<accession>A0ABT2QCC2</accession>
<reference evidence="2 3" key="1">
    <citation type="submission" date="2022-09" db="EMBL/GenBank/DDBJ databases">
        <title>Enrichment on poylsaccharides allowed isolation of novel metabolic and taxonomic groups of Haloarchaea.</title>
        <authorList>
            <person name="Sorokin D.Y."/>
            <person name="Elcheninov A.G."/>
            <person name="Khizhniak T.V."/>
            <person name="Kolganova T.V."/>
            <person name="Kublanov I.V."/>
        </authorList>
    </citation>
    <scope>NUCLEOTIDE SEQUENCE [LARGE SCALE GENOMIC DNA]</scope>
    <source>
        <strain evidence="2 3">AArc-m2/3/4</strain>
    </source>
</reference>
<evidence type="ECO:0000313" key="3">
    <source>
        <dbReference type="Proteomes" id="UP001320972"/>
    </source>
</evidence>
<name>A0ABT2QCC2_9EURY</name>
<comment type="caution">
    <text evidence="2">The sequence shown here is derived from an EMBL/GenBank/DDBJ whole genome shotgun (WGS) entry which is preliminary data.</text>
</comment>
<feature type="transmembrane region" description="Helical" evidence="1">
    <location>
        <begin position="26"/>
        <end position="43"/>
    </location>
</feature>
<proteinExistence type="predicted"/>
<protein>
    <submittedName>
        <fullName evidence="2">Uncharacterized protein</fullName>
    </submittedName>
</protein>
<keyword evidence="3" id="KW-1185">Reference proteome</keyword>
<dbReference type="Proteomes" id="UP001320972">
    <property type="component" value="Unassembled WGS sequence"/>
</dbReference>
<keyword evidence="1" id="KW-0812">Transmembrane</keyword>
<gene>
    <name evidence="2" type="ORF">OB955_07315</name>
</gene>
<evidence type="ECO:0000313" key="2">
    <source>
        <dbReference type="EMBL" id="MCU4972546.1"/>
    </source>
</evidence>
<keyword evidence="1" id="KW-0472">Membrane</keyword>